<dbReference type="InterPro" id="IPR011010">
    <property type="entry name" value="DNA_brk_join_enz"/>
</dbReference>
<evidence type="ECO:0000256" key="1">
    <source>
        <dbReference type="ARBA" id="ARBA00008857"/>
    </source>
</evidence>
<feature type="domain" description="Tyr recombinase" evidence="5">
    <location>
        <begin position="199"/>
        <end position="358"/>
    </location>
</feature>
<dbReference type="RefSeq" id="WP_267849478.1">
    <property type="nucleotide sequence ID" value="NZ_JAPMXC010000010.1"/>
</dbReference>
<comment type="caution">
    <text evidence="7">The sequence shown here is derived from an EMBL/GenBank/DDBJ whole genome shotgun (WGS) entry which is preliminary data.</text>
</comment>
<evidence type="ECO:0000313" key="8">
    <source>
        <dbReference type="Proteomes" id="UP001082899"/>
    </source>
</evidence>
<protein>
    <submittedName>
        <fullName evidence="7">Tyrosine-type recombinase/integrase</fullName>
    </submittedName>
</protein>
<proteinExistence type="inferred from homology"/>
<name>A0ABT3ZUL6_9BURK</name>
<evidence type="ECO:0000313" key="7">
    <source>
        <dbReference type="EMBL" id="MCY0389585.1"/>
    </source>
</evidence>
<dbReference type="InterPro" id="IPR013762">
    <property type="entry name" value="Integrase-like_cat_sf"/>
</dbReference>
<gene>
    <name evidence="7" type="ORF">OVY01_20780</name>
</gene>
<dbReference type="Pfam" id="PF00589">
    <property type="entry name" value="Phage_integrase"/>
    <property type="match status" value="1"/>
</dbReference>
<organism evidence="7 8">
    <name type="scientific">Robbsia betulipollinis</name>
    <dbReference type="NCBI Taxonomy" id="2981849"/>
    <lineage>
        <taxon>Bacteria</taxon>
        <taxon>Pseudomonadati</taxon>
        <taxon>Pseudomonadota</taxon>
        <taxon>Betaproteobacteria</taxon>
        <taxon>Burkholderiales</taxon>
        <taxon>Burkholderiaceae</taxon>
        <taxon>Robbsia</taxon>
    </lineage>
</organism>
<keyword evidence="2" id="KW-0229">DNA integration</keyword>
<dbReference type="InterPro" id="IPR015094">
    <property type="entry name" value="Integrase_lambda-typ_DNA-bd_N"/>
</dbReference>
<dbReference type="SUPFAM" id="SSF56349">
    <property type="entry name" value="DNA breaking-rejoining enzymes"/>
    <property type="match status" value="1"/>
</dbReference>
<dbReference type="InterPro" id="IPR010998">
    <property type="entry name" value="Integrase_recombinase_N"/>
</dbReference>
<evidence type="ECO:0000256" key="2">
    <source>
        <dbReference type="ARBA" id="ARBA00022908"/>
    </source>
</evidence>
<dbReference type="SUPFAM" id="SSF54171">
    <property type="entry name" value="DNA-binding domain"/>
    <property type="match status" value="1"/>
</dbReference>
<keyword evidence="4" id="KW-0233">DNA recombination</keyword>
<evidence type="ECO:0000259" key="5">
    <source>
        <dbReference type="Pfam" id="PF00589"/>
    </source>
</evidence>
<keyword evidence="3" id="KW-0238">DNA-binding</keyword>
<evidence type="ECO:0000256" key="4">
    <source>
        <dbReference type="ARBA" id="ARBA00023172"/>
    </source>
</evidence>
<comment type="similarity">
    <text evidence="1">Belongs to the 'phage' integrase family.</text>
</comment>
<dbReference type="InterPro" id="IPR016177">
    <property type="entry name" value="DNA-bd_dom_sf"/>
</dbReference>
<reference evidence="7" key="1">
    <citation type="submission" date="2022-11" db="EMBL/GenBank/DDBJ databases">
        <title>Robbsia betulipollinis sp. nov., isolated from pollen of birch (Betula pendula).</title>
        <authorList>
            <person name="Shi H."/>
            <person name="Ambika Manirajan B."/>
            <person name="Ratering S."/>
            <person name="Geissler-Plaum R."/>
            <person name="Schnell S."/>
        </authorList>
    </citation>
    <scope>NUCLEOTIDE SEQUENCE</scope>
    <source>
        <strain evidence="7">Bb-Pol-6</strain>
    </source>
</reference>
<evidence type="ECO:0000256" key="3">
    <source>
        <dbReference type="ARBA" id="ARBA00023125"/>
    </source>
</evidence>
<dbReference type="Gene3D" id="1.10.150.130">
    <property type="match status" value="1"/>
</dbReference>
<dbReference type="Pfam" id="PF09003">
    <property type="entry name" value="Arm-DNA-bind_1"/>
    <property type="match status" value="1"/>
</dbReference>
<dbReference type="Proteomes" id="UP001082899">
    <property type="component" value="Unassembled WGS sequence"/>
</dbReference>
<accession>A0ABT3ZUL6</accession>
<feature type="domain" description="Integrase lambda-type N-terminal DNA-binding" evidence="6">
    <location>
        <begin position="1"/>
        <end position="69"/>
    </location>
</feature>
<evidence type="ECO:0000259" key="6">
    <source>
        <dbReference type="Pfam" id="PF09003"/>
    </source>
</evidence>
<dbReference type="EMBL" id="JAPMXC010000010">
    <property type="protein sequence ID" value="MCY0389585.1"/>
    <property type="molecule type" value="Genomic_DNA"/>
</dbReference>
<dbReference type="Gene3D" id="1.10.443.10">
    <property type="entry name" value="Intergrase catalytic core"/>
    <property type="match status" value="1"/>
</dbReference>
<dbReference type="InterPro" id="IPR002104">
    <property type="entry name" value="Integrase_catalytic"/>
</dbReference>
<keyword evidence="8" id="KW-1185">Reference proteome</keyword>
<sequence length="369" mass="41726">MAARRRDARRRNWPENLYQNTSGYYWFRHPVTGKTYGLGRDLKEASLQVKSVNAELALRDVKPTLLARIQTKNQTVKAWVDEYMAPIREKYAGQRYLKNVETEIGIIVAEIGEMFVAAVEPFDIVQLVKKSAERGPSLPPKIRSHAMRIFREAINHGLLKPGQNPVDSTFAPKAKVTRERLSLETFLAVRAQAAAVPELCWFVNAMNLALISGQRVGDIAGLQRSHVREGFLWIEQQKTSARLKIPLGLRMAAIDMSIEDVVRHCNDNVLSKHLIHLVKSYASARAGQPPSVNTFAHTFRKMLIRIEYAPEAGKTATVFHEIRSLSARLYTEVYGKEFAQAVMGHKTSRMTDLYRDSRGSEWVIIKASA</sequence>
<dbReference type="Gene3D" id="3.30.160.60">
    <property type="entry name" value="Classic Zinc Finger"/>
    <property type="match status" value="1"/>
</dbReference>